<dbReference type="PANTHER" id="PTHR31465:SF27">
    <property type="entry name" value="DOMAIN PROTEIN, PUTATIVE (AFU_ORTHOLOGUE AFUA_3G01030)-RELATED"/>
    <property type="match status" value="1"/>
</dbReference>
<protein>
    <submittedName>
        <fullName evidence="7">Uncharacterized protein</fullName>
    </submittedName>
</protein>
<dbReference type="GO" id="GO:0016020">
    <property type="term" value="C:membrane"/>
    <property type="evidence" value="ECO:0007669"/>
    <property type="project" value="UniProtKB-SubCell"/>
</dbReference>
<dbReference type="InterPro" id="IPR007568">
    <property type="entry name" value="RTA1"/>
</dbReference>
<name>A0A9W8WVE3_9PLEO</name>
<evidence type="ECO:0000256" key="4">
    <source>
        <dbReference type="ARBA" id="ARBA00023136"/>
    </source>
</evidence>
<keyword evidence="2 6" id="KW-0812">Transmembrane</keyword>
<accession>A0A9W8WVE3</accession>
<keyword evidence="3 6" id="KW-1133">Transmembrane helix</keyword>
<reference evidence="7" key="1">
    <citation type="submission" date="2022-10" db="EMBL/GenBank/DDBJ databases">
        <title>Tapping the CABI collections for fungal endophytes: first genome assemblies for Collariella, Neodidymelliopsis, Ascochyta clinopodiicola, Didymella pomorum, Didymosphaeria variabile, Neocosmospora piperis and Neocucurbitaria cava.</title>
        <authorList>
            <person name="Hill R."/>
        </authorList>
    </citation>
    <scope>NUCLEOTIDE SEQUENCE</scope>
    <source>
        <strain evidence="7">IMI 360193</strain>
    </source>
</reference>
<feature type="transmembrane region" description="Helical" evidence="6">
    <location>
        <begin position="203"/>
        <end position="222"/>
    </location>
</feature>
<dbReference type="Pfam" id="PF04479">
    <property type="entry name" value="RTA1"/>
    <property type="match status" value="1"/>
</dbReference>
<feature type="transmembrane region" description="Helical" evidence="6">
    <location>
        <begin position="20"/>
        <end position="42"/>
    </location>
</feature>
<feature type="transmembrane region" description="Helical" evidence="6">
    <location>
        <begin position="80"/>
        <end position="100"/>
    </location>
</feature>
<feature type="transmembrane region" description="Helical" evidence="6">
    <location>
        <begin position="121"/>
        <end position="139"/>
    </location>
</feature>
<dbReference type="AlphaFoldDB" id="A0A9W8WVE3"/>
<feature type="transmembrane region" description="Helical" evidence="6">
    <location>
        <begin position="49"/>
        <end position="68"/>
    </location>
</feature>
<evidence type="ECO:0000256" key="1">
    <source>
        <dbReference type="ARBA" id="ARBA00004141"/>
    </source>
</evidence>
<proteinExistence type="predicted"/>
<keyword evidence="4 6" id="KW-0472">Membrane</keyword>
<dbReference type="OrthoDB" id="3358017at2759"/>
<keyword evidence="8" id="KW-1185">Reference proteome</keyword>
<evidence type="ECO:0000256" key="3">
    <source>
        <dbReference type="ARBA" id="ARBA00022989"/>
    </source>
</evidence>
<evidence type="ECO:0000313" key="7">
    <source>
        <dbReference type="EMBL" id="KAJ4334083.1"/>
    </source>
</evidence>
<comment type="caution">
    <text evidence="7">The sequence shown here is derived from an EMBL/GenBank/DDBJ whole genome shotgun (WGS) entry which is preliminary data.</text>
</comment>
<organism evidence="7 8">
    <name type="scientific">Didymella glomerata</name>
    <dbReference type="NCBI Taxonomy" id="749621"/>
    <lineage>
        <taxon>Eukaryota</taxon>
        <taxon>Fungi</taxon>
        <taxon>Dikarya</taxon>
        <taxon>Ascomycota</taxon>
        <taxon>Pezizomycotina</taxon>
        <taxon>Dothideomycetes</taxon>
        <taxon>Pleosporomycetidae</taxon>
        <taxon>Pleosporales</taxon>
        <taxon>Pleosporineae</taxon>
        <taxon>Didymellaceae</taxon>
        <taxon>Didymella</taxon>
    </lineage>
</organism>
<dbReference type="Proteomes" id="UP001140562">
    <property type="component" value="Unassembled WGS sequence"/>
</dbReference>
<dbReference type="PANTHER" id="PTHR31465">
    <property type="entry name" value="PROTEIN RTA1-RELATED"/>
    <property type="match status" value="1"/>
</dbReference>
<evidence type="ECO:0000256" key="5">
    <source>
        <dbReference type="SAM" id="MobiDB-lite"/>
    </source>
</evidence>
<evidence type="ECO:0000256" key="2">
    <source>
        <dbReference type="ARBA" id="ARBA00022692"/>
    </source>
</evidence>
<evidence type="ECO:0000313" key="8">
    <source>
        <dbReference type="Proteomes" id="UP001140562"/>
    </source>
</evidence>
<feature type="region of interest" description="Disordered" evidence="5">
    <location>
        <begin position="265"/>
        <end position="284"/>
    </location>
</feature>
<comment type="subcellular location">
    <subcellularLocation>
        <location evidence="1">Membrane</location>
        <topology evidence="1">Multi-pass membrane protein</topology>
    </subcellularLocation>
</comment>
<gene>
    <name evidence="7" type="ORF">N0V87_007136</name>
</gene>
<evidence type="ECO:0000256" key="6">
    <source>
        <dbReference type="SAM" id="Phobius"/>
    </source>
</evidence>
<dbReference type="EMBL" id="JAPEUV010000083">
    <property type="protein sequence ID" value="KAJ4334083.1"/>
    <property type="molecule type" value="Genomic_DNA"/>
</dbReference>
<sequence>MANPPSGPSFDWKMYRYTPSLAAAILFLTLFTILTVLHVYSYTRSRRTSIIYIILGGLCEIAGFGARIGSHFDNAAWAPFIIQGTLLLVGPLFFAATVYTMLGRTVQCAGAEKLSRVRPRWYTRVFVTADVSTLIVQGLGASLMGTMQLGLALAGEKVVVAGLALQVTTFIVFLAAAGDFHTRMIRLERAGQGPADQAWKGKLHILYALSSLILFRCVFRLIEYAMGNAAYLIAHEWALYVFDGVPMLAVLVVLFMWQPKEGHATQKSEGEESSDGELGVVRSH</sequence>
<feature type="transmembrane region" description="Helical" evidence="6">
    <location>
        <begin position="237"/>
        <end position="257"/>
    </location>
</feature>
<feature type="transmembrane region" description="Helical" evidence="6">
    <location>
        <begin position="159"/>
        <end position="182"/>
    </location>
</feature>